<dbReference type="InterPro" id="IPR044808">
    <property type="entry name" value="ERF_plant"/>
</dbReference>
<dbReference type="PRINTS" id="PR00367">
    <property type="entry name" value="ETHRSPELEMNT"/>
</dbReference>
<comment type="caution">
    <text evidence="8">The sequence shown here is derived from an EMBL/GenBank/DDBJ whole genome shotgun (WGS) entry which is preliminary data.</text>
</comment>
<dbReference type="SUPFAM" id="SSF54171">
    <property type="entry name" value="DNA-binding domain"/>
    <property type="match status" value="1"/>
</dbReference>
<keyword evidence="3" id="KW-0238">DNA-binding</keyword>
<dbReference type="InterPro" id="IPR036955">
    <property type="entry name" value="AP2/ERF_dom_sf"/>
</dbReference>
<feature type="compositionally biased region" description="Low complexity" evidence="6">
    <location>
        <begin position="191"/>
        <end position="200"/>
    </location>
</feature>
<dbReference type="PANTHER" id="PTHR31190">
    <property type="entry name" value="DNA-BINDING DOMAIN"/>
    <property type="match status" value="1"/>
</dbReference>
<accession>A0ABS8RP26</accession>
<keyword evidence="2" id="KW-0805">Transcription regulation</keyword>
<evidence type="ECO:0000256" key="5">
    <source>
        <dbReference type="ARBA" id="ARBA00023242"/>
    </source>
</evidence>
<name>A0ABS8RP26_DATST</name>
<evidence type="ECO:0000256" key="1">
    <source>
        <dbReference type="ARBA" id="ARBA00004123"/>
    </source>
</evidence>
<sequence>MDSSPSSCSSHFFYPMNSDLNSSDSSWEWSNLNTSSLPFNVNDSEEMLLFGVLANAAQETTSDTVTSYPIKEEEVSSTSLVVGEIGAKPAKEKSYRGVRRRPWGKFAAEIRDSTRNGVRVWLGTFDSAEAAALAYDQAAFAMRGTSAILNFPVDTVRESLRDMKCHVDNEECSPAMALKKRHSMRKRSTNSKKSNSNGNKVVREVKVEKECYLKKKVTRSALFSSLYKYNLSSPNRVGSVHME</sequence>
<feature type="compositionally biased region" description="Basic residues" evidence="6">
    <location>
        <begin position="181"/>
        <end position="190"/>
    </location>
</feature>
<dbReference type="Pfam" id="PF00847">
    <property type="entry name" value="AP2"/>
    <property type="match status" value="1"/>
</dbReference>
<evidence type="ECO:0000313" key="9">
    <source>
        <dbReference type="Proteomes" id="UP000823775"/>
    </source>
</evidence>
<evidence type="ECO:0000313" key="8">
    <source>
        <dbReference type="EMBL" id="MCD7448576.1"/>
    </source>
</evidence>
<dbReference type="InterPro" id="IPR016177">
    <property type="entry name" value="DNA-bd_dom_sf"/>
</dbReference>
<evidence type="ECO:0000259" key="7">
    <source>
        <dbReference type="PROSITE" id="PS51032"/>
    </source>
</evidence>
<keyword evidence="4" id="KW-0804">Transcription</keyword>
<organism evidence="8 9">
    <name type="scientific">Datura stramonium</name>
    <name type="common">Jimsonweed</name>
    <name type="synonym">Common thornapple</name>
    <dbReference type="NCBI Taxonomy" id="4076"/>
    <lineage>
        <taxon>Eukaryota</taxon>
        <taxon>Viridiplantae</taxon>
        <taxon>Streptophyta</taxon>
        <taxon>Embryophyta</taxon>
        <taxon>Tracheophyta</taxon>
        <taxon>Spermatophyta</taxon>
        <taxon>Magnoliopsida</taxon>
        <taxon>eudicotyledons</taxon>
        <taxon>Gunneridae</taxon>
        <taxon>Pentapetalae</taxon>
        <taxon>asterids</taxon>
        <taxon>lamiids</taxon>
        <taxon>Solanales</taxon>
        <taxon>Solanaceae</taxon>
        <taxon>Solanoideae</taxon>
        <taxon>Datureae</taxon>
        <taxon>Datura</taxon>
    </lineage>
</organism>
<dbReference type="CDD" id="cd00018">
    <property type="entry name" value="AP2"/>
    <property type="match status" value="1"/>
</dbReference>
<dbReference type="EMBL" id="JACEIK010000068">
    <property type="protein sequence ID" value="MCD7448576.1"/>
    <property type="molecule type" value="Genomic_DNA"/>
</dbReference>
<proteinExistence type="predicted"/>
<dbReference type="Gene3D" id="3.30.730.10">
    <property type="entry name" value="AP2/ERF domain"/>
    <property type="match status" value="1"/>
</dbReference>
<comment type="subcellular location">
    <subcellularLocation>
        <location evidence="1">Nucleus</location>
    </subcellularLocation>
</comment>
<gene>
    <name evidence="8" type="ORF">HAX54_044522</name>
</gene>
<dbReference type="SMART" id="SM00380">
    <property type="entry name" value="AP2"/>
    <property type="match status" value="1"/>
</dbReference>
<dbReference type="PROSITE" id="PS51032">
    <property type="entry name" value="AP2_ERF"/>
    <property type="match status" value="1"/>
</dbReference>
<evidence type="ECO:0000256" key="6">
    <source>
        <dbReference type="SAM" id="MobiDB-lite"/>
    </source>
</evidence>
<feature type="region of interest" description="Disordered" evidence="6">
    <location>
        <begin position="181"/>
        <end position="200"/>
    </location>
</feature>
<dbReference type="Proteomes" id="UP000823775">
    <property type="component" value="Unassembled WGS sequence"/>
</dbReference>
<reference evidence="8 9" key="1">
    <citation type="journal article" date="2021" name="BMC Genomics">
        <title>Datura genome reveals duplications of psychoactive alkaloid biosynthetic genes and high mutation rate following tissue culture.</title>
        <authorList>
            <person name="Rajewski A."/>
            <person name="Carter-House D."/>
            <person name="Stajich J."/>
            <person name="Litt A."/>
        </authorList>
    </citation>
    <scope>NUCLEOTIDE SEQUENCE [LARGE SCALE GENOMIC DNA]</scope>
    <source>
        <strain evidence="8">AR-01</strain>
    </source>
</reference>
<feature type="domain" description="AP2/ERF" evidence="7">
    <location>
        <begin position="94"/>
        <end position="152"/>
    </location>
</feature>
<keyword evidence="5" id="KW-0539">Nucleus</keyword>
<protein>
    <recommendedName>
        <fullName evidence="7">AP2/ERF domain-containing protein</fullName>
    </recommendedName>
</protein>
<dbReference type="InterPro" id="IPR001471">
    <property type="entry name" value="AP2/ERF_dom"/>
</dbReference>
<evidence type="ECO:0000256" key="3">
    <source>
        <dbReference type="ARBA" id="ARBA00023125"/>
    </source>
</evidence>
<evidence type="ECO:0000256" key="2">
    <source>
        <dbReference type="ARBA" id="ARBA00023015"/>
    </source>
</evidence>
<dbReference type="PANTHER" id="PTHR31190:SF469">
    <property type="entry name" value="ETHYLENE-RESPONSIVE TRANSCRIPTION FACTOR 1B-LIKE"/>
    <property type="match status" value="1"/>
</dbReference>
<evidence type="ECO:0000256" key="4">
    <source>
        <dbReference type="ARBA" id="ARBA00023163"/>
    </source>
</evidence>
<keyword evidence="9" id="KW-1185">Reference proteome</keyword>